<evidence type="ECO:0000259" key="6">
    <source>
        <dbReference type="Pfam" id="PF01545"/>
    </source>
</evidence>
<name>A0A0G0QLS6_YANXG</name>
<reference evidence="7 8" key="1">
    <citation type="journal article" date="2015" name="Nature">
        <title>rRNA introns, odd ribosomes, and small enigmatic genomes across a large radiation of phyla.</title>
        <authorList>
            <person name="Brown C.T."/>
            <person name="Hug L.A."/>
            <person name="Thomas B.C."/>
            <person name="Sharon I."/>
            <person name="Castelle C.J."/>
            <person name="Singh A."/>
            <person name="Wilkins M.J."/>
            <person name="Williams K.H."/>
            <person name="Banfield J.F."/>
        </authorList>
    </citation>
    <scope>NUCLEOTIDE SEQUENCE [LARGE SCALE GENOMIC DNA]</scope>
    <source>
        <strain evidence="8">GW2011_GWA1_39_13</strain>
    </source>
</reference>
<feature type="transmembrane region" description="Helical" evidence="5">
    <location>
        <begin position="134"/>
        <end position="156"/>
    </location>
</feature>
<gene>
    <name evidence="7" type="ORF">UT29_C0001G0092</name>
</gene>
<feature type="domain" description="Cation efflux protein transmembrane" evidence="6">
    <location>
        <begin position="34"/>
        <end position="213"/>
    </location>
</feature>
<dbReference type="NCBIfam" id="TIGR01297">
    <property type="entry name" value="CDF"/>
    <property type="match status" value="1"/>
</dbReference>
<feature type="transmembrane region" description="Helical" evidence="5">
    <location>
        <begin position="196"/>
        <end position="215"/>
    </location>
</feature>
<dbReference type="PANTHER" id="PTHR11562:SF17">
    <property type="entry name" value="RE54080P-RELATED"/>
    <property type="match status" value="1"/>
</dbReference>
<keyword evidence="2 5" id="KW-0812">Transmembrane</keyword>
<dbReference type="InterPro" id="IPR058533">
    <property type="entry name" value="Cation_efflux_TM"/>
</dbReference>
<feature type="transmembrane region" description="Helical" evidence="5">
    <location>
        <begin position="34"/>
        <end position="55"/>
    </location>
</feature>
<evidence type="ECO:0000256" key="5">
    <source>
        <dbReference type="SAM" id="Phobius"/>
    </source>
</evidence>
<dbReference type="InterPro" id="IPR050681">
    <property type="entry name" value="CDF/SLC30A"/>
</dbReference>
<organism evidence="7 8">
    <name type="scientific">Yanofskybacteria sp. (strain GW2011_GWA1_39_13)</name>
    <dbReference type="NCBI Taxonomy" id="1619019"/>
    <lineage>
        <taxon>Bacteria</taxon>
        <taxon>Candidatus Yanofskyibacteriota</taxon>
    </lineage>
</organism>
<feature type="transmembrane region" description="Helical" evidence="5">
    <location>
        <begin position="98"/>
        <end position="119"/>
    </location>
</feature>
<comment type="subcellular location">
    <subcellularLocation>
        <location evidence="1">Membrane</location>
        <topology evidence="1">Multi-pass membrane protein</topology>
    </subcellularLocation>
</comment>
<dbReference type="Gene3D" id="1.20.1510.10">
    <property type="entry name" value="Cation efflux protein transmembrane domain"/>
    <property type="match status" value="1"/>
</dbReference>
<proteinExistence type="predicted"/>
<evidence type="ECO:0000256" key="3">
    <source>
        <dbReference type="ARBA" id="ARBA00022989"/>
    </source>
</evidence>
<evidence type="ECO:0000256" key="1">
    <source>
        <dbReference type="ARBA" id="ARBA00004141"/>
    </source>
</evidence>
<evidence type="ECO:0000313" key="8">
    <source>
        <dbReference type="Proteomes" id="UP000034845"/>
    </source>
</evidence>
<keyword evidence="3 5" id="KW-1133">Transmembrane helix</keyword>
<sequence>MSCTFQEQKDVHIHHGHEHVHHEHLKLGDLKKGIFITLAYFAVEFITGYLTNSLAMLGDSIHMLTDGFVLVLTYWVYKLRSVPPRDSVVGYLSFGFRRLELLIIILNTLLVGTAIFWIVREAYLRLMFGHTEILAWPVFLVGTLGLVVNLAVFKTLSVHSHGEEGIKSAIACAVTDALGSVAVIIGSVVVLIDQRLFWVDILAAIMIAGMLIWSFRKTPKIIFNMIMEAVPIDIDFNKVTASINKVYGVSDVLDLHINKISSDLTVLSGSVLISSHTLHDSVPDLIKTHLQEEFPELKNVHLTIETRCSSDPT</sequence>
<dbReference type="PATRIC" id="fig|1619019.3.peg.94"/>
<feature type="transmembrane region" description="Helical" evidence="5">
    <location>
        <begin position="61"/>
        <end position="77"/>
    </location>
</feature>
<dbReference type="SUPFAM" id="SSF161111">
    <property type="entry name" value="Cation efflux protein transmembrane domain-like"/>
    <property type="match status" value="1"/>
</dbReference>
<dbReference type="Pfam" id="PF01545">
    <property type="entry name" value="Cation_efflux"/>
    <property type="match status" value="1"/>
</dbReference>
<dbReference type="EMBL" id="LBWF01000001">
    <property type="protein sequence ID" value="KKR02612.1"/>
    <property type="molecule type" value="Genomic_DNA"/>
</dbReference>
<keyword evidence="4 5" id="KW-0472">Membrane</keyword>
<dbReference type="AlphaFoldDB" id="A0A0G0QLS6"/>
<evidence type="ECO:0000256" key="2">
    <source>
        <dbReference type="ARBA" id="ARBA00022692"/>
    </source>
</evidence>
<evidence type="ECO:0000313" key="7">
    <source>
        <dbReference type="EMBL" id="KKR02612.1"/>
    </source>
</evidence>
<protein>
    <submittedName>
        <fullName evidence="7">CzcD</fullName>
    </submittedName>
</protein>
<evidence type="ECO:0000256" key="4">
    <source>
        <dbReference type="ARBA" id="ARBA00023136"/>
    </source>
</evidence>
<dbReference type="GO" id="GO:0005886">
    <property type="term" value="C:plasma membrane"/>
    <property type="evidence" value="ECO:0007669"/>
    <property type="project" value="TreeGrafter"/>
</dbReference>
<dbReference type="InterPro" id="IPR002524">
    <property type="entry name" value="Cation_efflux"/>
</dbReference>
<feature type="transmembrane region" description="Helical" evidence="5">
    <location>
        <begin position="168"/>
        <end position="190"/>
    </location>
</feature>
<accession>A0A0G0QLS6</accession>
<dbReference type="GO" id="GO:0005385">
    <property type="term" value="F:zinc ion transmembrane transporter activity"/>
    <property type="evidence" value="ECO:0007669"/>
    <property type="project" value="TreeGrafter"/>
</dbReference>
<dbReference type="InterPro" id="IPR027469">
    <property type="entry name" value="Cation_efflux_TMD_sf"/>
</dbReference>
<dbReference type="PANTHER" id="PTHR11562">
    <property type="entry name" value="CATION EFFLUX PROTEIN/ ZINC TRANSPORTER"/>
    <property type="match status" value="1"/>
</dbReference>
<comment type="caution">
    <text evidence="7">The sequence shown here is derived from an EMBL/GenBank/DDBJ whole genome shotgun (WGS) entry which is preliminary data.</text>
</comment>
<dbReference type="Proteomes" id="UP000034845">
    <property type="component" value="Unassembled WGS sequence"/>
</dbReference>